<dbReference type="InterPro" id="IPR039302">
    <property type="entry name" value="MAP10"/>
</dbReference>
<accession>A0A5E4B0F6</accession>
<feature type="domain" description="Microtubule-associated protein 10 C-terminal" evidence="2">
    <location>
        <begin position="297"/>
        <end position="635"/>
    </location>
</feature>
<keyword evidence="4" id="KW-1185">Reference proteome</keyword>
<proteinExistence type="predicted"/>
<dbReference type="GO" id="GO:0030496">
    <property type="term" value="C:midbody"/>
    <property type="evidence" value="ECO:0007669"/>
    <property type="project" value="TreeGrafter"/>
</dbReference>
<feature type="region of interest" description="Disordered" evidence="1">
    <location>
        <begin position="577"/>
        <end position="596"/>
    </location>
</feature>
<dbReference type="GO" id="GO:0032467">
    <property type="term" value="P:positive regulation of cytokinesis"/>
    <property type="evidence" value="ECO:0007669"/>
    <property type="project" value="TreeGrafter"/>
</dbReference>
<dbReference type="GO" id="GO:0097431">
    <property type="term" value="C:mitotic spindle pole"/>
    <property type="evidence" value="ECO:0007669"/>
    <property type="project" value="TreeGrafter"/>
</dbReference>
<gene>
    <name evidence="3" type="ORF">MONAX_5E032177</name>
</gene>
<evidence type="ECO:0000313" key="3">
    <source>
        <dbReference type="EMBL" id="VTJ62511.1"/>
    </source>
</evidence>
<dbReference type="PANTHER" id="PTHR21831">
    <property type="entry name" value="MICROTUBULE-ASSOCIATED PROTEIN 10"/>
    <property type="match status" value="1"/>
</dbReference>
<dbReference type="PANTHER" id="PTHR21831:SF2">
    <property type="entry name" value="MICROTUBULE-ASSOCIATED PROTEIN 10"/>
    <property type="match status" value="1"/>
</dbReference>
<feature type="region of interest" description="Disordered" evidence="1">
    <location>
        <begin position="285"/>
        <end position="342"/>
    </location>
</feature>
<comment type="caution">
    <text evidence="3">The sequence shown here is derived from an EMBL/GenBank/DDBJ whole genome shotgun (WGS) entry which is preliminary data.</text>
</comment>
<feature type="compositionally biased region" description="Acidic residues" evidence="1">
    <location>
        <begin position="184"/>
        <end position="193"/>
    </location>
</feature>
<evidence type="ECO:0000259" key="2">
    <source>
        <dbReference type="Pfam" id="PF14925"/>
    </source>
</evidence>
<dbReference type="Proteomes" id="UP000335636">
    <property type="component" value="Unassembled WGS sequence"/>
</dbReference>
<evidence type="ECO:0000313" key="4">
    <source>
        <dbReference type="Proteomes" id="UP000335636"/>
    </source>
</evidence>
<sequence length="753" mass="81951">MAAERLFSLELLVDWVRLEAVPPPHPAVAFRLLDFPPLLVRAPTTPAPAPCGALGFGRGKACVFRLRPAALRRQLLRAALLQLPAAPGPPAPRMLGACDVPLPAARGPGSRGTFVLLDPEGERVGDLALFCRLTELGDRARDPAPDPVPQNPAPADLDPDLGALDPGPQDPAPQDPDLGAPDPDPQDPADLDPDLGAPDPMARPSRTGSAEISRPGPVEASGSSASASSEEDPELDLETNTFCPPPLYYTHLTQERAVPACVKITIEPQRDVPEELGDALPQKVLVNPPTHLSPPEVLSFAEQSQKPHQLPRDKYLDSDASSESSDASRQISEVFDETSTTKETKLKCATGKKTVDCGENRTSTLGRIASPADFIIPERLTHTSILGGKLETRVQSPCVFQQHAMAGRIVDKEIDDWQVRNTDNGIPAEMSENSSHESISELKYSDDFTSPCYSEDFYTTEETSRSLQTHASSPQAEISPRRKSNGPTPPLGKSSSEKSSILSPPFSAGSPILSQKRCHLSKTHDKSVEKASSNSTSNLSSSHWTKEKESQIDQNSRHNTKDKKRCQDFSMKLKAETDCKWSEKSQSPRTSQVSSYLPSNLSELELNVLDGSTSDHFEDDDDIGSLRISKQYKDIWNAQHSDVLSLLRIHKNHLATEEVSITQGRLKLQHLGIITTIFSIIHAQEEEKKKERSPTALNGHECFHLSSCLEAALGKASCRRDLSIYLAGAGPELQNKDTQPRLQLGLGHTSKKG</sequence>
<dbReference type="GO" id="GO:0005881">
    <property type="term" value="C:cytoplasmic microtubule"/>
    <property type="evidence" value="ECO:0007669"/>
    <property type="project" value="TreeGrafter"/>
</dbReference>
<feature type="compositionally biased region" description="Low complexity" evidence="1">
    <location>
        <begin position="318"/>
        <end position="328"/>
    </location>
</feature>
<feature type="compositionally biased region" description="Low complexity" evidence="1">
    <location>
        <begin position="532"/>
        <end position="542"/>
    </location>
</feature>
<dbReference type="Pfam" id="PF14924">
    <property type="entry name" value="MAP10_N"/>
    <property type="match status" value="1"/>
</dbReference>
<feature type="compositionally biased region" description="Low complexity" evidence="1">
    <location>
        <begin position="491"/>
        <end position="507"/>
    </location>
</feature>
<protein>
    <recommendedName>
        <fullName evidence="2">Microtubule-associated protein 10 C-terminal domain-containing protein</fullName>
    </recommendedName>
</protein>
<dbReference type="AlphaFoldDB" id="A0A5E4B0F6"/>
<dbReference type="InterPro" id="IPR026679">
    <property type="entry name" value="MAP10_C-term"/>
</dbReference>
<feature type="compositionally biased region" description="Low complexity" evidence="1">
    <location>
        <begin position="153"/>
        <end position="167"/>
    </location>
</feature>
<feature type="compositionally biased region" description="Polar residues" evidence="1">
    <location>
        <begin position="465"/>
        <end position="476"/>
    </location>
</feature>
<organism evidence="3 4">
    <name type="scientific">Marmota monax</name>
    <name type="common">Woodchuck</name>
    <dbReference type="NCBI Taxonomy" id="9995"/>
    <lineage>
        <taxon>Eukaryota</taxon>
        <taxon>Metazoa</taxon>
        <taxon>Chordata</taxon>
        <taxon>Craniata</taxon>
        <taxon>Vertebrata</taxon>
        <taxon>Euteleostomi</taxon>
        <taxon>Mammalia</taxon>
        <taxon>Eutheria</taxon>
        <taxon>Euarchontoglires</taxon>
        <taxon>Glires</taxon>
        <taxon>Rodentia</taxon>
        <taxon>Sciuromorpha</taxon>
        <taxon>Sciuridae</taxon>
        <taxon>Xerinae</taxon>
        <taxon>Marmotini</taxon>
        <taxon>Marmota</taxon>
    </lineage>
</organism>
<dbReference type="EMBL" id="CABDUW010000202">
    <property type="protein sequence ID" value="VTJ62511.1"/>
    <property type="molecule type" value="Genomic_DNA"/>
</dbReference>
<dbReference type="GO" id="GO:1990023">
    <property type="term" value="C:mitotic spindle midzone"/>
    <property type="evidence" value="ECO:0007669"/>
    <property type="project" value="TreeGrafter"/>
</dbReference>
<dbReference type="GO" id="GO:0031122">
    <property type="term" value="P:cytoplasmic microtubule organization"/>
    <property type="evidence" value="ECO:0007669"/>
    <property type="project" value="TreeGrafter"/>
</dbReference>
<feature type="compositionally biased region" description="Polar residues" evidence="1">
    <location>
        <begin position="584"/>
        <end position="596"/>
    </location>
</feature>
<evidence type="ECO:0000256" key="1">
    <source>
        <dbReference type="SAM" id="MobiDB-lite"/>
    </source>
</evidence>
<feature type="domain" description="Microtubule-associated protein 10 C-terminal" evidence="2">
    <location>
        <begin position="221"/>
        <end position="295"/>
    </location>
</feature>
<dbReference type="GO" id="GO:0005813">
    <property type="term" value="C:centrosome"/>
    <property type="evidence" value="ECO:0007669"/>
    <property type="project" value="TreeGrafter"/>
</dbReference>
<dbReference type="GO" id="GO:0008017">
    <property type="term" value="F:microtubule binding"/>
    <property type="evidence" value="ECO:0007669"/>
    <property type="project" value="InterPro"/>
</dbReference>
<dbReference type="Pfam" id="PF14925">
    <property type="entry name" value="HPHLAWLY"/>
    <property type="match status" value="2"/>
</dbReference>
<reference evidence="3" key="1">
    <citation type="submission" date="2019-04" db="EMBL/GenBank/DDBJ databases">
        <authorList>
            <person name="Alioto T."/>
            <person name="Alioto T."/>
        </authorList>
    </citation>
    <scope>NUCLEOTIDE SEQUENCE [LARGE SCALE GENOMIC DNA]</scope>
</reference>
<dbReference type="GO" id="GO:0051256">
    <property type="term" value="P:mitotic spindle midzone assembly"/>
    <property type="evidence" value="ECO:0007669"/>
    <property type="project" value="TreeGrafter"/>
</dbReference>
<name>A0A5E4B0F6_MARMO</name>
<feature type="region of interest" description="Disordered" evidence="1">
    <location>
        <begin position="138"/>
        <end position="241"/>
    </location>
</feature>
<feature type="compositionally biased region" description="Low complexity" evidence="1">
    <location>
        <begin position="219"/>
        <end position="228"/>
    </location>
</feature>
<feature type="region of interest" description="Disordered" evidence="1">
    <location>
        <begin position="459"/>
        <end position="567"/>
    </location>
</feature>